<evidence type="ECO:0000256" key="1">
    <source>
        <dbReference type="SAM" id="MobiDB-lite"/>
    </source>
</evidence>
<feature type="region of interest" description="Disordered" evidence="1">
    <location>
        <begin position="55"/>
        <end position="137"/>
    </location>
</feature>
<gene>
    <name evidence="2" type="ORF">ERS852480_04706</name>
</gene>
<dbReference type="Proteomes" id="UP000095512">
    <property type="component" value="Unassembled WGS sequence"/>
</dbReference>
<accession>A0A174T9D4</accession>
<feature type="compositionally biased region" description="Basic and acidic residues" evidence="1">
    <location>
        <begin position="105"/>
        <end position="114"/>
    </location>
</feature>
<proteinExistence type="predicted"/>
<name>A0A174T9D4_9FIRM</name>
<feature type="compositionally biased region" description="Basic and acidic residues" evidence="1">
    <location>
        <begin position="77"/>
        <end position="87"/>
    </location>
</feature>
<protein>
    <submittedName>
        <fullName evidence="2">Uncharacterized protein</fullName>
    </submittedName>
</protein>
<reference evidence="2 3" key="1">
    <citation type="submission" date="2015-09" db="EMBL/GenBank/DDBJ databases">
        <authorList>
            <consortium name="Pathogen Informatics"/>
        </authorList>
    </citation>
    <scope>NUCLEOTIDE SEQUENCE [LARGE SCALE GENOMIC DNA]</scope>
    <source>
        <strain evidence="2 3">2789STDY5834865</strain>
    </source>
</reference>
<feature type="compositionally biased region" description="Polar residues" evidence="1">
    <location>
        <begin position="119"/>
        <end position="128"/>
    </location>
</feature>
<organism evidence="2 3">
    <name type="scientific">Enterocloster clostridioformis</name>
    <dbReference type="NCBI Taxonomy" id="1531"/>
    <lineage>
        <taxon>Bacteria</taxon>
        <taxon>Bacillati</taxon>
        <taxon>Bacillota</taxon>
        <taxon>Clostridia</taxon>
        <taxon>Lachnospirales</taxon>
        <taxon>Lachnospiraceae</taxon>
        <taxon>Enterocloster</taxon>
    </lineage>
</organism>
<evidence type="ECO:0000313" key="3">
    <source>
        <dbReference type="Proteomes" id="UP000095512"/>
    </source>
</evidence>
<evidence type="ECO:0000313" key="2">
    <source>
        <dbReference type="EMBL" id="CUQ03990.1"/>
    </source>
</evidence>
<dbReference type="RefSeq" id="WP_057572897.1">
    <property type="nucleotide sequence ID" value="NZ_CATYWZ010000105.1"/>
</dbReference>
<sequence>MMDEQMNVLGAPKKIVDGLVEVFEGFARMFEGVSEQLELLAEDAVETLEDKPAFPAKELLPAKVSGKKGAAVTRPRKNPEKKNRKGDTAPVADDAAPADADTAEDTVKDTKTAAEETPPDSTDSNLQADTEDGLPWEEDTGQKEAAALTADNQLKSAPTDQSATTITKDDITAVIVAKIKQKRDNNAKIGQLLKAYGYSELSALPAEKYEAFLADISQL</sequence>
<feature type="compositionally biased region" description="Low complexity" evidence="1">
    <location>
        <begin position="88"/>
        <end position="100"/>
    </location>
</feature>
<dbReference type="AlphaFoldDB" id="A0A174T9D4"/>
<dbReference type="EMBL" id="CZAB01000077">
    <property type="protein sequence ID" value="CUQ03990.1"/>
    <property type="molecule type" value="Genomic_DNA"/>
</dbReference>